<evidence type="ECO:0000313" key="1">
    <source>
        <dbReference type="EMBL" id="JAI08066.1"/>
    </source>
</evidence>
<name>A0A0E9Y1Q3_ANGAN</name>
<reference evidence="1" key="2">
    <citation type="journal article" date="2015" name="Fish Shellfish Immunol.">
        <title>Early steps in the European eel (Anguilla anguilla)-Vibrio vulnificus interaction in the gills: Role of the RtxA13 toxin.</title>
        <authorList>
            <person name="Callol A."/>
            <person name="Pajuelo D."/>
            <person name="Ebbesson L."/>
            <person name="Teles M."/>
            <person name="MacKenzie S."/>
            <person name="Amaro C."/>
        </authorList>
    </citation>
    <scope>NUCLEOTIDE SEQUENCE</scope>
</reference>
<dbReference type="AlphaFoldDB" id="A0A0E9Y1Q3"/>
<accession>A0A0E9Y1Q3</accession>
<dbReference type="EMBL" id="GBXM01000512">
    <property type="protein sequence ID" value="JAI08066.1"/>
    <property type="molecule type" value="Transcribed_RNA"/>
</dbReference>
<protein>
    <submittedName>
        <fullName evidence="1">Uncharacterized protein</fullName>
    </submittedName>
</protein>
<sequence length="19" mass="2068">MVKFHVFSDLISRGSNSSG</sequence>
<reference evidence="1" key="1">
    <citation type="submission" date="2014-11" db="EMBL/GenBank/DDBJ databases">
        <authorList>
            <person name="Amaro Gonzalez C."/>
        </authorList>
    </citation>
    <scope>NUCLEOTIDE SEQUENCE</scope>
</reference>
<proteinExistence type="predicted"/>
<organism evidence="1">
    <name type="scientific">Anguilla anguilla</name>
    <name type="common">European freshwater eel</name>
    <name type="synonym">Muraena anguilla</name>
    <dbReference type="NCBI Taxonomy" id="7936"/>
    <lineage>
        <taxon>Eukaryota</taxon>
        <taxon>Metazoa</taxon>
        <taxon>Chordata</taxon>
        <taxon>Craniata</taxon>
        <taxon>Vertebrata</taxon>
        <taxon>Euteleostomi</taxon>
        <taxon>Actinopterygii</taxon>
        <taxon>Neopterygii</taxon>
        <taxon>Teleostei</taxon>
        <taxon>Anguilliformes</taxon>
        <taxon>Anguillidae</taxon>
        <taxon>Anguilla</taxon>
    </lineage>
</organism>